<evidence type="ECO:0000256" key="4">
    <source>
        <dbReference type="ARBA" id="ARBA00022490"/>
    </source>
</evidence>
<keyword evidence="7 10" id="KW-0235">DNA replication</keyword>
<reference evidence="14 15" key="1">
    <citation type="submission" date="2017-04" db="EMBL/GenBank/DDBJ databases">
        <authorList>
            <person name="Afonso C.L."/>
            <person name="Miller P.J."/>
            <person name="Scott M.A."/>
            <person name="Spackman E."/>
            <person name="Goraichik I."/>
            <person name="Dimitrov K.M."/>
            <person name="Suarez D.L."/>
            <person name="Swayne D.E."/>
        </authorList>
    </citation>
    <scope>NUCLEOTIDE SEQUENCE [LARGE SCALE GENOMIC DNA]</scope>
    <source>
        <strain evidence="14 15">ToBE</strain>
    </source>
</reference>
<dbReference type="EMBL" id="LT838272">
    <property type="protein sequence ID" value="SMB88422.1"/>
    <property type="molecule type" value="Genomic_DNA"/>
</dbReference>
<evidence type="ECO:0000313" key="14">
    <source>
        <dbReference type="EMBL" id="SMB88422.1"/>
    </source>
</evidence>
<proteinExistence type="inferred from homology"/>
<evidence type="ECO:0000256" key="5">
    <source>
        <dbReference type="ARBA" id="ARBA00022679"/>
    </source>
</evidence>
<dbReference type="InterPro" id="IPR022634">
    <property type="entry name" value="DNA_polIII_beta_N"/>
</dbReference>
<evidence type="ECO:0000256" key="3">
    <source>
        <dbReference type="ARBA" id="ARBA00021035"/>
    </source>
</evidence>
<dbReference type="PANTHER" id="PTHR30478">
    <property type="entry name" value="DNA POLYMERASE III SUBUNIT BETA"/>
    <property type="match status" value="1"/>
</dbReference>
<dbReference type="AlphaFoldDB" id="A0A1W1V509"/>
<dbReference type="GO" id="GO:0005737">
    <property type="term" value="C:cytoplasm"/>
    <property type="evidence" value="ECO:0007669"/>
    <property type="project" value="UniProtKB-SubCell"/>
</dbReference>
<evidence type="ECO:0000259" key="11">
    <source>
        <dbReference type="Pfam" id="PF00712"/>
    </source>
</evidence>
<comment type="similarity">
    <text evidence="2 10">Belongs to the beta sliding clamp family.</text>
</comment>
<keyword evidence="9" id="KW-0238">DNA-binding</keyword>
<dbReference type="GO" id="GO:0009360">
    <property type="term" value="C:DNA polymerase III complex"/>
    <property type="evidence" value="ECO:0007669"/>
    <property type="project" value="InterPro"/>
</dbReference>
<evidence type="ECO:0000256" key="2">
    <source>
        <dbReference type="ARBA" id="ARBA00010752"/>
    </source>
</evidence>
<accession>A0A1W1V509</accession>
<dbReference type="GO" id="GO:0008408">
    <property type="term" value="F:3'-5' exonuclease activity"/>
    <property type="evidence" value="ECO:0007669"/>
    <property type="project" value="InterPro"/>
</dbReference>
<comment type="subunit">
    <text evidence="10">Forms a ring-shaped head-to-tail homodimer around DNA.</text>
</comment>
<dbReference type="SUPFAM" id="SSF55979">
    <property type="entry name" value="DNA clamp"/>
    <property type="match status" value="3"/>
</dbReference>
<dbReference type="Pfam" id="PF02767">
    <property type="entry name" value="DNA_pol3_beta_2"/>
    <property type="match status" value="1"/>
</dbReference>
<dbReference type="Gene3D" id="3.70.10.10">
    <property type="match status" value="1"/>
</dbReference>
<dbReference type="InterPro" id="IPR022637">
    <property type="entry name" value="DNA_polIII_beta_cen"/>
</dbReference>
<keyword evidence="15" id="KW-1185">Reference proteome</keyword>
<gene>
    <name evidence="14" type="ORF">SAMN00808754_0002</name>
</gene>
<dbReference type="PIRSF" id="PIRSF000804">
    <property type="entry name" value="DNA_pol_III_b"/>
    <property type="match status" value="1"/>
</dbReference>
<evidence type="ECO:0000313" key="15">
    <source>
        <dbReference type="Proteomes" id="UP000192569"/>
    </source>
</evidence>
<dbReference type="InterPro" id="IPR046938">
    <property type="entry name" value="DNA_clamp_sf"/>
</dbReference>
<dbReference type="Proteomes" id="UP000192569">
    <property type="component" value="Chromosome I"/>
</dbReference>
<feature type="domain" description="DNA polymerase III beta sliding clamp central" evidence="12">
    <location>
        <begin position="129"/>
        <end position="246"/>
    </location>
</feature>
<dbReference type="STRING" id="698762.SAMN00808754_0002"/>
<evidence type="ECO:0000256" key="6">
    <source>
        <dbReference type="ARBA" id="ARBA00022695"/>
    </source>
</evidence>
<dbReference type="GO" id="GO:0006271">
    <property type="term" value="P:DNA strand elongation involved in DNA replication"/>
    <property type="evidence" value="ECO:0007669"/>
    <property type="project" value="TreeGrafter"/>
</dbReference>
<feature type="domain" description="DNA polymerase III beta sliding clamp C-terminal" evidence="13">
    <location>
        <begin position="249"/>
        <end position="372"/>
    </location>
</feature>
<dbReference type="OrthoDB" id="8421503at2"/>
<evidence type="ECO:0000256" key="10">
    <source>
        <dbReference type="PIRNR" id="PIRNR000804"/>
    </source>
</evidence>
<evidence type="ECO:0000256" key="1">
    <source>
        <dbReference type="ARBA" id="ARBA00004496"/>
    </source>
</evidence>
<dbReference type="PANTHER" id="PTHR30478:SF0">
    <property type="entry name" value="BETA SLIDING CLAMP"/>
    <property type="match status" value="1"/>
</dbReference>
<comment type="subcellular location">
    <subcellularLocation>
        <location evidence="1 10">Cytoplasm</location>
    </subcellularLocation>
</comment>
<evidence type="ECO:0000259" key="12">
    <source>
        <dbReference type="Pfam" id="PF02767"/>
    </source>
</evidence>
<keyword evidence="4 10" id="KW-0963">Cytoplasm</keyword>
<feature type="domain" description="DNA polymerase III beta sliding clamp N-terminal" evidence="11">
    <location>
        <begin position="1"/>
        <end position="119"/>
    </location>
</feature>
<sequence>MRVTCPQPLLLSAVQKVHRAITQNSPLPALSGILIKAQAGRLSFHATDLEIGILFNVEAEVEEEGELLIPARLLTDIVRHLPPVTVHIDGVAGGVVTLSYQQSRVELYSLDPGQFPALPEKEGSISFRLPIETFKEAIKRVGIATGSEDLRSIYHGILWEIDPASGEFTMVATDTHRLALQRGKVVVLEGKGEAAPIIPHRTLAELARLLGSEGEEEVTFTLGPSQVFAAAENLNFYGRLLNGQFPPYRQVLPSTFATEVIVEAQELTLAVERALVLARDDSRLRSPIIRLQVREDLKLSTQAPEVGQLEEELVAEVSGPGLEVALNGKYLLSALKVIDEDKVILKFNEPLKPIVVQGLGYEDYFCLILPIRVG</sequence>
<evidence type="ECO:0000259" key="13">
    <source>
        <dbReference type="Pfam" id="PF02768"/>
    </source>
</evidence>
<dbReference type="SMART" id="SM00480">
    <property type="entry name" value="POL3Bc"/>
    <property type="match status" value="1"/>
</dbReference>
<dbReference type="Gene3D" id="3.10.150.10">
    <property type="entry name" value="DNA Polymerase III, subunit A, domain 2"/>
    <property type="match status" value="1"/>
</dbReference>
<organism evidence="14 15">
    <name type="scientific">Thermanaeromonas toyohensis ToBE</name>
    <dbReference type="NCBI Taxonomy" id="698762"/>
    <lineage>
        <taxon>Bacteria</taxon>
        <taxon>Bacillati</taxon>
        <taxon>Bacillota</taxon>
        <taxon>Clostridia</taxon>
        <taxon>Neomoorellales</taxon>
        <taxon>Neomoorellaceae</taxon>
        <taxon>Thermanaeromonas</taxon>
    </lineage>
</organism>
<keyword evidence="6 10" id="KW-0548">Nucleotidyltransferase</keyword>
<dbReference type="Pfam" id="PF00712">
    <property type="entry name" value="DNA_pol3_beta"/>
    <property type="match status" value="1"/>
</dbReference>
<dbReference type="NCBIfam" id="TIGR00663">
    <property type="entry name" value="dnan"/>
    <property type="match status" value="1"/>
</dbReference>
<dbReference type="InterPro" id="IPR001001">
    <property type="entry name" value="DNA_polIII_beta"/>
</dbReference>
<evidence type="ECO:0000256" key="9">
    <source>
        <dbReference type="ARBA" id="ARBA00023125"/>
    </source>
</evidence>
<keyword evidence="5 10" id="KW-0808">Transferase</keyword>
<evidence type="ECO:0000256" key="8">
    <source>
        <dbReference type="ARBA" id="ARBA00022932"/>
    </source>
</evidence>
<dbReference type="GO" id="GO:0003677">
    <property type="term" value="F:DNA binding"/>
    <property type="evidence" value="ECO:0007669"/>
    <property type="project" value="UniProtKB-UniRule"/>
</dbReference>
<protein>
    <recommendedName>
        <fullName evidence="3 10">Beta sliding clamp</fullName>
    </recommendedName>
</protein>
<dbReference type="RefSeq" id="WP_084662926.1">
    <property type="nucleotide sequence ID" value="NZ_LT838272.1"/>
</dbReference>
<dbReference type="Pfam" id="PF02768">
    <property type="entry name" value="DNA_pol3_beta_3"/>
    <property type="match status" value="1"/>
</dbReference>
<keyword evidence="8 10" id="KW-0239">DNA-directed DNA polymerase</keyword>
<dbReference type="CDD" id="cd00140">
    <property type="entry name" value="beta_clamp"/>
    <property type="match status" value="1"/>
</dbReference>
<comment type="function">
    <text evidence="10">Confers DNA tethering and processivity to DNA polymerases and other proteins. Acts as a clamp, forming a ring around DNA (a reaction catalyzed by the clamp-loading complex) which diffuses in an ATP-independent manner freely and bidirectionally along dsDNA. Initially characterized for its ability to contact the catalytic subunit of DNA polymerase III (Pol III), a complex, multichain enzyme responsible for most of the replicative synthesis in bacteria; Pol III exhibits 3'-5' exonuclease proofreading activity. The beta chain is required for initiation of replication as well as for processivity of DNA replication.</text>
</comment>
<dbReference type="InterPro" id="IPR022635">
    <property type="entry name" value="DNA_polIII_beta_C"/>
</dbReference>
<name>A0A1W1V509_9FIRM</name>
<dbReference type="GO" id="GO:0003887">
    <property type="term" value="F:DNA-directed DNA polymerase activity"/>
    <property type="evidence" value="ECO:0007669"/>
    <property type="project" value="UniProtKB-UniRule"/>
</dbReference>
<evidence type="ECO:0000256" key="7">
    <source>
        <dbReference type="ARBA" id="ARBA00022705"/>
    </source>
</evidence>